<dbReference type="PANTHER" id="PTHR19879">
    <property type="entry name" value="TRANSCRIPTION INITIATION FACTOR TFIID"/>
    <property type="match status" value="1"/>
</dbReference>
<dbReference type="SUPFAM" id="SSF50978">
    <property type="entry name" value="WD40 repeat-like"/>
    <property type="match status" value="1"/>
</dbReference>
<feature type="repeat" description="WD" evidence="3">
    <location>
        <begin position="1002"/>
        <end position="1034"/>
    </location>
</feature>
<accession>A0ABV3GZJ7</accession>
<dbReference type="CDD" id="cd00200">
    <property type="entry name" value="WD40"/>
    <property type="match status" value="2"/>
</dbReference>
<feature type="repeat" description="WD" evidence="3">
    <location>
        <begin position="813"/>
        <end position="854"/>
    </location>
</feature>
<evidence type="ECO:0000313" key="7">
    <source>
        <dbReference type="Proteomes" id="UP001552427"/>
    </source>
</evidence>
<dbReference type="SUPFAM" id="SSF50998">
    <property type="entry name" value="Quinoprotein alcohol dehydrogenase-like"/>
    <property type="match status" value="1"/>
</dbReference>
<dbReference type="Pfam" id="PF13560">
    <property type="entry name" value="HTH_31"/>
    <property type="match status" value="1"/>
</dbReference>
<evidence type="ECO:0000256" key="4">
    <source>
        <dbReference type="SAM" id="MobiDB-lite"/>
    </source>
</evidence>
<feature type="repeat" description="WD" evidence="3">
    <location>
        <begin position="1148"/>
        <end position="1189"/>
    </location>
</feature>
<evidence type="ECO:0000313" key="6">
    <source>
        <dbReference type="EMBL" id="MEV4285699.1"/>
    </source>
</evidence>
<dbReference type="RefSeq" id="WP_364446693.1">
    <property type="nucleotide sequence ID" value="NZ_JBFARM010000003.1"/>
</dbReference>
<proteinExistence type="predicted"/>
<dbReference type="InterPro" id="IPR015943">
    <property type="entry name" value="WD40/YVTN_repeat-like_dom_sf"/>
</dbReference>
<sequence length="1320" mass="139864">MHEGEGGPETTPGAALRRLRTARGLSLKELSRLTHYSKGYLSKVETGEKALSVGVARRCDAVLETGGELTELAESITQARGGCPYRGLQPYGPEDYRWFFGRDRTVGVLVGRLAERMPGRGPLIVVAPSGAGKTSLLRAGLLPALRRGVLPAPGSRSWPAVVFTPGAHPVAELLARISTLTGLDPARLAGVLADDPAAFAGQVAQAVNAGTPDGGPRRRLVLVVDQLEEVFTLCDDEAERRTFLAAVDALAVAGHPVVLGVRADFYGHCLNHPVLLEALREGQLPLGPMSVAELREVITGPAREAGLGVEPALVELLLRDLGVPPGADGRESGPAHEPGALPLLSHALLATWQHRAGDTLTMAGYRLTGGIAGAVAATAENVYTALDPTGQDIARRLLLHMVRVEESGPETRRPVDTRHLLREHFPPHAMSQVIDAFASARLITLDSGSVQLAHEALLRAWPRLREWIHADRTGLRMRHQLLEAASVWEGEGRDPSLLYRGARLRTALDWAATDPTALTTVEQAFLAACQALHAAEHATARRHARLRRRAVAGLAALLAVALVAAAAALRAAHTAEHRLELAQKEKNLNLSHSLAVQSEGLLDRDPTVAQLLAVTAHRIAPTATARRAMLHALAHPARGELFDRGDGVIRTAFSPDGRLLVSAGEDGTVRLWDVPGGRQVGEPLAGHKGPVYTAEFSPDGRLLVTSGQDGTVRLWEVTSHQQEGRPLTGHKGAVHTAEFSPDGQLLASAGQDGTVRLWDVAGGRQVGEPLAGHKGPVYTAEFSPNGQLLASAGEDGSVRLWDVAGRRQAGEPLTRQEHRVHDVDFSPDSRLIAIAADDEKVRLWDTATRRPAGAALTGRPDHRMGTVTFSPDGRTLVGGGRGGGGALLVWDVAGRREIGVPLLGHTDWVSHVNFSPDGRVLTSSATTGGDASVRLWDMATHRPIGPPLPLHDQNGRPTGGGGAAEAVTFSPDGRVLAGAATGQDATVRLWDARTRRPLGPPLTGHTGALTELEFSPDGRTLVSAGGDGQVQLWDTLTRRPTPPLEGAQAGEAAFSPDGRLLATAITATVSSTDPAEERNVQLWDVATRRPIGAPLLDHTEGLTDLEFSPDGRTLAVASSQGSDPETSTSRNQIQLYDVATRRPVGAPLLGHTGYLTDTEFAPGGRILASASADKTVRLWDTATRRQIGVPLSDHDEAVTDVEFAPDGRLVTAAFDGTVRLWDVATHRPIGVPLAAHGGKAARALAFSPDGRTLASAGDDGDIRLWDMAVPADPAEALCVIAGRTRHTSPAVLTPAEWEQYLPREPARQICPAAISPGGRE</sequence>
<dbReference type="PANTHER" id="PTHR19879:SF9">
    <property type="entry name" value="TRANSCRIPTION INITIATION FACTOR TFIID SUBUNIT 5"/>
    <property type="match status" value="1"/>
</dbReference>
<dbReference type="PRINTS" id="PR00320">
    <property type="entry name" value="GPROTEINBRPT"/>
</dbReference>
<protein>
    <submittedName>
        <fullName evidence="6">Helix-turn-helix domain-containing protein</fullName>
    </submittedName>
</protein>
<feature type="region of interest" description="Disordered" evidence="4">
    <location>
        <begin position="856"/>
        <end position="876"/>
    </location>
</feature>
<dbReference type="CDD" id="cd00093">
    <property type="entry name" value="HTH_XRE"/>
    <property type="match status" value="1"/>
</dbReference>
<dbReference type="InterPro" id="IPR010982">
    <property type="entry name" value="Lambda_DNA-bd_dom_sf"/>
</dbReference>
<evidence type="ECO:0000256" key="3">
    <source>
        <dbReference type="PROSITE-ProRule" id="PRU00221"/>
    </source>
</evidence>
<feature type="repeat" description="WD" evidence="3">
    <location>
        <begin position="902"/>
        <end position="946"/>
    </location>
</feature>
<feature type="domain" description="HTH cro/C1-type" evidence="5">
    <location>
        <begin position="16"/>
        <end position="72"/>
    </location>
</feature>
<dbReference type="Gene3D" id="1.10.260.40">
    <property type="entry name" value="lambda repressor-like DNA-binding domains"/>
    <property type="match status" value="1"/>
</dbReference>
<feature type="repeat" description="WD" evidence="3">
    <location>
        <begin position="1243"/>
        <end position="1267"/>
    </location>
</feature>
<feature type="repeat" description="WD" evidence="3">
    <location>
        <begin position="684"/>
        <end position="725"/>
    </location>
</feature>
<dbReference type="SUPFAM" id="SSF47413">
    <property type="entry name" value="lambda repressor-like DNA-binding domains"/>
    <property type="match status" value="1"/>
</dbReference>
<dbReference type="InterPro" id="IPR001387">
    <property type="entry name" value="Cro/C1-type_HTH"/>
</dbReference>
<keyword evidence="1 3" id="KW-0853">WD repeat</keyword>
<name>A0ABV3GZJ7_9ACTN</name>
<organism evidence="6 7">
    <name type="scientific">Nonomuraea bangladeshensis</name>
    <dbReference type="NCBI Taxonomy" id="404385"/>
    <lineage>
        <taxon>Bacteria</taxon>
        <taxon>Bacillati</taxon>
        <taxon>Actinomycetota</taxon>
        <taxon>Actinomycetes</taxon>
        <taxon>Streptosporangiales</taxon>
        <taxon>Streptosporangiaceae</taxon>
        <taxon>Nonomuraea</taxon>
    </lineage>
</organism>
<dbReference type="Pfam" id="PF00400">
    <property type="entry name" value="WD40"/>
    <property type="match status" value="12"/>
</dbReference>
<feature type="repeat" description="WD" evidence="3">
    <location>
        <begin position="1191"/>
        <end position="1231"/>
    </location>
</feature>
<dbReference type="SMART" id="SM00320">
    <property type="entry name" value="WD40"/>
    <property type="match status" value="13"/>
</dbReference>
<evidence type="ECO:0000256" key="2">
    <source>
        <dbReference type="ARBA" id="ARBA00022737"/>
    </source>
</evidence>
<reference evidence="6 7" key="1">
    <citation type="submission" date="2024-06" db="EMBL/GenBank/DDBJ databases">
        <title>The Natural Products Discovery Center: Release of the First 8490 Sequenced Strains for Exploring Actinobacteria Biosynthetic Diversity.</title>
        <authorList>
            <person name="Kalkreuter E."/>
            <person name="Kautsar S.A."/>
            <person name="Yang D."/>
            <person name="Bader C.D."/>
            <person name="Teijaro C.N."/>
            <person name="Fluegel L."/>
            <person name="Davis C.M."/>
            <person name="Simpson J.R."/>
            <person name="Lauterbach L."/>
            <person name="Steele A.D."/>
            <person name="Gui C."/>
            <person name="Meng S."/>
            <person name="Li G."/>
            <person name="Viehrig K."/>
            <person name="Ye F."/>
            <person name="Su P."/>
            <person name="Kiefer A.F."/>
            <person name="Nichols A."/>
            <person name="Cepeda A.J."/>
            <person name="Yan W."/>
            <person name="Fan B."/>
            <person name="Jiang Y."/>
            <person name="Adhikari A."/>
            <person name="Zheng C.-J."/>
            <person name="Schuster L."/>
            <person name="Cowan T.M."/>
            <person name="Smanski M.J."/>
            <person name="Chevrette M.G."/>
            <person name="De Carvalho L.P.S."/>
            <person name="Shen B."/>
        </authorList>
    </citation>
    <scope>NUCLEOTIDE SEQUENCE [LARGE SCALE GENOMIC DNA]</scope>
    <source>
        <strain evidence="6 7">NPDC049574</strain>
    </source>
</reference>
<keyword evidence="7" id="KW-1185">Reference proteome</keyword>
<dbReference type="InterPro" id="IPR049052">
    <property type="entry name" value="nSTAND1"/>
</dbReference>
<dbReference type="EMBL" id="JBFARM010000003">
    <property type="protein sequence ID" value="MEV4285699.1"/>
    <property type="molecule type" value="Genomic_DNA"/>
</dbReference>
<dbReference type="SMART" id="SM00530">
    <property type="entry name" value="HTH_XRE"/>
    <property type="match status" value="1"/>
</dbReference>
<dbReference type="Proteomes" id="UP001552427">
    <property type="component" value="Unassembled WGS sequence"/>
</dbReference>
<dbReference type="InterPro" id="IPR019775">
    <property type="entry name" value="WD40_repeat_CS"/>
</dbReference>
<dbReference type="PROSITE" id="PS50082">
    <property type="entry name" value="WD_REPEATS_2"/>
    <property type="match status" value="10"/>
</dbReference>
<dbReference type="Gene3D" id="2.130.10.10">
    <property type="entry name" value="YVTN repeat-like/Quinoprotein amine dehydrogenase"/>
    <property type="match status" value="5"/>
</dbReference>
<evidence type="ECO:0000259" key="5">
    <source>
        <dbReference type="PROSITE" id="PS50943"/>
    </source>
</evidence>
<comment type="caution">
    <text evidence="6">The sequence shown here is derived from an EMBL/GenBank/DDBJ whole genome shotgun (WGS) entry which is preliminary data.</text>
</comment>
<dbReference type="InterPro" id="IPR027417">
    <property type="entry name" value="P-loop_NTPase"/>
</dbReference>
<feature type="repeat" description="WD" evidence="3">
    <location>
        <begin position="770"/>
        <end position="803"/>
    </location>
</feature>
<dbReference type="InterPro" id="IPR036322">
    <property type="entry name" value="WD40_repeat_dom_sf"/>
</dbReference>
<dbReference type="SUPFAM" id="SSF52540">
    <property type="entry name" value="P-loop containing nucleoside triphosphate hydrolases"/>
    <property type="match status" value="1"/>
</dbReference>
<dbReference type="InterPro" id="IPR011047">
    <property type="entry name" value="Quinoprotein_ADH-like_sf"/>
</dbReference>
<gene>
    <name evidence="6" type="ORF">AB0K40_09345</name>
</gene>
<dbReference type="PROSITE" id="PS50943">
    <property type="entry name" value="HTH_CROC1"/>
    <property type="match status" value="1"/>
</dbReference>
<dbReference type="Pfam" id="PF20703">
    <property type="entry name" value="nSTAND1"/>
    <property type="match status" value="1"/>
</dbReference>
<dbReference type="InterPro" id="IPR001680">
    <property type="entry name" value="WD40_rpt"/>
</dbReference>
<dbReference type="PROSITE" id="PS50294">
    <property type="entry name" value="WD_REPEATS_REGION"/>
    <property type="match status" value="10"/>
</dbReference>
<feature type="repeat" description="WD" evidence="3">
    <location>
        <begin position="727"/>
        <end position="768"/>
    </location>
</feature>
<dbReference type="InterPro" id="IPR020472">
    <property type="entry name" value="WD40_PAC1"/>
</dbReference>
<dbReference type="PROSITE" id="PS00678">
    <property type="entry name" value="WD_REPEATS_1"/>
    <property type="match status" value="7"/>
</dbReference>
<keyword evidence="2" id="KW-0677">Repeat</keyword>
<evidence type="ECO:0000256" key="1">
    <source>
        <dbReference type="ARBA" id="ARBA00022574"/>
    </source>
</evidence>
<feature type="repeat" description="WD" evidence="3">
    <location>
        <begin position="641"/>
        <end position="682"/>
    </location>
</feature>